<dbReference type="EMBL" id="JASBWT010000004">
    <property type="protein sequence ID" value="KAJ9105319.1"/>
    <property type="molecule type" value="Genomic_DNA"/>
</dbReference>
<protein>
    <submittedName>
        <fullName evidence="1">Uncharacterized protein</fullName>
    </submittedName>
</protein>
<reference evidence="1" key="1">
    <citation type="submission" date="2023-04" db="EMBL/GenBank/DDBJ databases">
        <title>Draft Genome sequencing of Naganishia species isolated from polar environments using Oxford Nanopore Technology.</title>
        <authorList>
            <person name="Leo P."/>
            <person name="Venkateswaran K."/>
        </authorList>
    </citation>
    <scope>NUCLEOTIDE SEQUENCE</scope>
    <source>
        <strain evidence="1">MNA-CCFEE 5423</strain>
    </source>
</reference>
<proteinExistence type="predicted"/>
<keyword evidence="2" id="KW-1185">Reference proteome</keyword>
<dbReference type="Proteomes" id="UP001227268">
    <property type="component" value="Unassembled WGS sequence"/>
</dbReference>
<name>A0ACC2W1X7_9TREE</name>
<evidence type="ECO:0000313" key="1">
    <source>
        <dbReference type="EMBL" id="KAJ9105319.1"/>
    </source>
</evidence>
<evidence type="ECO:0000313" key="2">
    <source>
        <dbReference type="Proteomes" id="UP001227268"/>
    </source>
</evidence>
<organism evidence="1 2">
    <name type="scientific">Naganishia friedmannii</name>
    <dbReference type="NCBI Taxonomy" id="89922"/>
    <lineage>
        <taxon>Eukaryota</taxon>
        <taxon>Fungi</taxon>
        <taxon>Dikarya</taxon>
        <taxon>Basidiomycota</taxon>
        <taxon>Agaricomycotina</taxon>
        <taxon>Tremellomycetes</taxon>
        <taxon>Filobasidiales</taxon>
        <taxon>Filobasidiaceae</taxon>
        <taxon>Naganishia</taxon>
    </lineage>
</organism>
<comment type="caution">
    <text evidence="1">The sequence shown here is derived from an EMBL/GenBank/DDBJ whole genome shotgun (WGS) entry which is preliminary data.</text>
</comment>
<accession>A0ACC2W1X7</accession>
<gene>
    <name evidence="1" type="ORF">QFC21_001687</name>
</gene>
<sequence length="1834" mass="201700">MSPFSFLSYFAFPTFPSISVPDIGSYLPENIQKRLVSYLLQRTLGKFVQKDGLQLERIEAEIKQGRIRLEGLQIDVESVNAILPPDSAYRIREGHLDVIDICLPFPNIWSGPLSLNVSAIQIVLETIPESSTPSAQPSGNDAREWDLNQSLHVASDDFVRTILNKEEESQLHNPVHGFRRTALQESTACDPDPFALDDDHASETEDDDGDTFSAPGGFPTRSATAHSAGNHGGSPAAMIESLMETLLARLQVVVDQVVVRYHHEGSSSKHAGSANVIVDFRMDGIRYALNQTNSTSQPKKTLTIDDLSIWLANKNNMEEKAEETLVPPVDRGTKDEVDMMMSLGIADLRESRYGQETVARPRSPIREADEDEDAGPALSLYESAIGETQEHSPLGTSLGDNRSTSSAKSALFPREGTKIFGIQEEGIVIQMWKEALPIDERSRSSKGNDAPEATSQGQISVDLGRMALKLDMEQLKALMTVIGPLVPKSPRKQSKETDPAPTQKHSRSTDSRIRVALTSLDMHYLYNDRGQQSSRSETFWKTLDPQIIEEDRLQLQILRLAVNITEADGLTVGFGGIAVYDIHQAGILEAGLLAQPLLICGWAEIPRNTWLPRRDVTAAKSAVLSGNDAHAQGRIRISMTGKYLLDLTVATLFNTLFFVLPGRSIQLGHVQLFFDPAVVNRLFLPVQQASTIYAKSNPIVAVHSTGGDASQSASGYWCINLDVITLKMYRTSSDNGHLGPQHRPEGMLTCRFEAISFDQSPDAAIQASLEYMTAVFENEAGNALIWLTGGTPPSQGWSQRALDLSYLPSRSRRISVAISIVAFDLDQQISHGLQYFADDYATWFDAMSTGPDATGMSESQSQGIHTIRLDDFTAGSDSSCSTAADEEALHIECVVLKASMRFIADDKNITLEATDIDATVHDITGTKVKVELHIIKEAQFRPEPYCEATCVTTTEPVTQEQETRFKESIISLDLSNTFLNITPGVPWIDGLRSVLSSPAGVFENMVPSDSTKVTVVVQDCTAFLPAIKRPGAISVDIGNCSLKTRFSPMSSRKTVDCKLTDIAISLSDDFAPSNMRKHGTNGMTHVDYDFALSFLLKESRLLFGLGSGGRTKIDISYASIDVPLCADTRETFQEVVQDISDGWNFVSKDFATGSSSQTSTPSGFEAVPDIKSLLGSLSDLAPSLAASSFEEDLLRDDLPSNADFVRGNSSTPNRIEVPHHDNHVLEDKEMIRILYNESFDLYQDYLTKLDETVHQNNDSGGSSLIVIGTAINIRILLHGGYDWETTRSAIESETDALRRRLRKLSQLISSGSAPAPELRRTHVELFNSIHIGNGDDEDYQDHDQLLAAINDELADLDSETASNTTYKTQPAGRLDDGSARQSKGRQKKLSRSRRPQMEMSLQDAAFRYTIEDPEADVVGSFKLTLQKAEIIDHIKSSTWKTFMTAMKKVSTRDILETEAKMLRIVVDWVNPGIRQMAEARANVGILDAAQLRQLTATSFLQIEVAPLRFHVDQDALDFMKRFFSFTRKRSQATSPLPESPKLNSKNFIQHVEIQPIVVKMDYKPKRLNLKALQQGSAMEVINLFHFESATMTLRHVSINGVSSWGELYSKLLAIWTPDVKSNQMSDLLTGIAPVRSMVKAGTGVADLILLPLAQYRKDGKIVKGIRRGASSFASNTLSEVATVGAQLATGTQVILERAERALGGRQPEYPDLPDMMESINLADYDAGRARKTSRYADQPASVNQGIAAAYTSLASNLTSAAQTILAVPMEVLDETSGQTPSFQSATRAVIRAVPIAVLQGMIGVTDASRKTLFGVKNQLDPKNQGDRESKYKRR</sequence>